<dbReference type="InterPro" id="IPR007829">
    <property type="entry name" value="TM2"/>
</dbReference>
<dbReference type="Pfam" id="PF05154">
    <property type="entry name" value="TM2"/>
    <property type="match status" value="1"/>
</dbReference>
<evidence type="ECO:0000256" key="2">
    <source>
        <dbReference type="ARBA" id="ARBA00022692"/>
    </source>
</evidence>
<keyword evidence="3 5" id="KW-1133">Transmembrane helix</keyword>
<feature type="domain" description="DUF1707" evidence="7">
    <location>
        <begin position="30"/>
        <end position="82"/>
    </location>
</feature>
<protein>
    <recommendedName>
        <fullName evidence="10">TM2 domain-containing protein</fullName>
    </recommendedName>
</protein>
<dbReference type="AlphaFoldDB" id="A0A837D8U5"/>
<dbReference type="PANTHER" id="PTHR40763:SF4">
    <property type="entry name" value="DUF1707 DOMAIN-CONTAINING PROTEIN"/>
    <property type="match status" value="1"/>
</dbReference>
<feature type="domain" description="TM2" evidence="6">
    <location>
        <begin position="119"/>
        <end position="170"/>
    </location>
</feature>
<evidence type="ECO:0008006" key="10">
    <source>
        <dbReference type="Google" id="ProtNLM"/>
    </source>
</evidence>
<organism evidence="8 9">
    <name type="scientific">Saccharomonospora viridis</name>
    <dbReference type="NCBI Taxonomy" id="1852"/>
    <lineage>
        <taxon>Bacteria</taxon>
        <taxon>Bacillati</taxon>
        <taxon>Actinomycetota</taxon>
        <taxon>Actinomycetes</taxon>
        <taxon>Pseudonocardiales</taxon>
        <taxon>Pseudonocardiaceae</taxon>
        <taxon>Saccharomonospora</taxon>
    </lineage>
</organism>
<sequence>MPESVDTPPRIETSGRYAEAMNGGIDPNELRIGTAEREEASRFLAEHFAEGRLTTAEYEDRVDRALAARTRGDIQPLFTDLPAPHPAFLSSMPDVVVTAPQGSDVQAQTNEAQPVVASDRSAVAAGVLQLVLPFGTGRFYTGETRLAVLQLVCVVLTLGVGALWPIIDGIILLVAGGTDGKGRPLQ</sequence>
<keyword evidence="4 5" id="KW-0472">Membrane</keyword>
<evidence type="ECO:0000256" key="1">
    <source>
        <dbReference type="ARBA" id="ARBA00004141"/>
    </source>
</evidence>
<proteinExistence type="predicted"/>
<accession>A0A837D8U5</accession>
<dbReference type="EMBL" id="JRZE01000005">
    <property type="protein sequence ID" value="KHF43625.1"/>
    <property type="molecule type" value="Genomic_DNA"/>
</dbReference>
<comment type="subcellular location">
    <subcellularLocation>
        <location evidence="1">Membrane</location>
        <topology evidence="1">Multi-pass membrane protein</topology>
    </subcellularLocation>
</comment>
<evidence type="ECO:0000259" key="7">
    <source>
        <dbReference type="Pfam" id="PF08044"/>
    </source>
</evidence>
<dbReference type="Pfam" id="PF08044">
    <property type="entry name" value="DUF1707"/>
    <property type="match status" value="1"/>
</dbReference>
<keyword evidence="2 5" id="KW-0812">Transmembrane</keyword>
<comment type="caution">
    <text evidence="8">The sequence shown here is derived from an EMBL/GenBank/DDBJ whole genome shotgun (WGS) entry which is preliminary data.</text>
</comment>
<dbReference type="InterPro" id="IPR012551">
    <property type="entry name" value="DUF1707_SHOCT-like"/>
</dbReference>
<dbReference type="Proteomes" id="UP000030848">
    <property type="component" value="Unassembled WGS sequence"/>
</dbReference>
<gene>
    <name evidence="8" type="ORF">MINT15_23500</name>
</gene>
<evidence type="ECO:0000256" key="4">
    <source>
        <dbReference type="ARBA" id="ARBA00023136"/>
    </source>
</evidence>
<name>A0A837D8U5_9PSEU</name>
<reference evidence="8 9" key="1">
    <citation type="submission" date="2014-10" db="EMBL/GenBank/DDBJ databases">
        <title>Genome sequence of Micropolyspora internatus JCM3315.</title>
        <authorList>
            <person name="Shin S.-K."/>
            <person name="Yi H."/>
        </authorList>
    </citation>
    <scope>NUCLEOTIDE SEQUENCE [LARGE SCALE GENOMIC DNA]</scope>
    <source>
        <strain evidence="8 9">JCM 3315</strain>
    </source>
</reference>
<evidence type="ECO:0000256" key="3">
    <source>
        <dbReference type="ARBA" id="ARBA00022989"/>
    </source>
</evidence>
<dbReference type="GO" id="GO:0016020">
    <property type="term" value="C:membrane"/>
    <property type="evidence" value="ECO:0007669"/>
    <property type="project" value="UniProtKB-SubCell"/>
</dbReference>
<evidence type="ECO:0000259" key="6">
    <source>
        <dbReference type="Pfam" id="PF05154"/>
    </source>
</evidence>
<evidence type="ECO:0000256" key="5">
    <source>
        <dbReference type="SAM" id="Phobius"/>
    </source>
</evidence>
<dbReference type="PANTHER" id="PTHR40763">
    <property type="entry name" value="MEMBRANE PROTEIN-RELATED"/>
    <property type="match status" value="1"/>
</dbReference>
<evidence type="ECO:0000313" key="8">
    <source>
        <dbReference type="EMBL" id="KHF43625.1"/>
    </source>
</evidence>
<evidence type="ECO:0000313" key="9">
    <source>
        <dbReference type="Proteomes" id="UP000030848"/>
    </source>
</evidence>
<feature type="transmembrane region" description="Helical" evidence="5">
    <location>
        <begin position="146"/>
        <end position="167"/>
    </location>
</feature>